<protein>
    <submittedName>
        <fullName evidence="1">Uncharacterized protein</fullName>
    </submittedName>
</protein>
<accession>A0A0E9TFS7</accession>
<reference evidence="1" key="2">
    <citation type="journal article" date="2015" name="Fish Shellfish Immunol.">
        <title>Early steps in the European eel (Anguilla anguilla)-Vibrio vulnificus interaction in the gills: Role of the RtxA13 toxin.</title>
        <authorList>
            <person name="Callol A."/>
            <person name="Pajuelo D."/>
            <person name="Ebbesson L."/>
            <person name="Teles M."/>
            <person name="MacKenzie S."/>
            <person name="Amaro C."/>
        </authorList>
    </citation>
    <scope>NUCLEOTIDE SEQUENCE</scope>
</reference>
<reference evidence="1" key="1">
    <citation type="submission" date="2014-11" db="EMBL/GenBank/DDBJ databases">
        <authorList>
            <person name="Amaro Gonzalez C."/>
        </authorList>
    </citation>
    <scope>NUCLEOTIDE SEQUENCE</scope>
</reference>
<evidence type="ECO:0000313" key="1">
    <source>
        <dbReference type="EMBL" id="JAH51745.1"/>
    </source>
</evidence>
<dbReference type="EMBL" id="GBXM01056832">
    <property type="protein sequence ID" value="JAH51745.1"/>
    <property type="molecule type" value="Transcribed_RNA"/>
</dbReference>
<name>A0A0E9TFS7_ANGAN</name>
<sequence length="8" mass="995">MPFLCEKK</sequence>
<organism evidence="1">
    <name type="scientific">Anguilla anguilla</name>
    <name type="common">European freshwater eel</name>
    <name type="synonym">Muraena anguilla</name>
    <dbReference type="NCBI Taxonomy" id="7936"/>
    <lineage>
        <taxon>Eukaryota</taxon>
        <taxon>Metazoa</taxon>
        <taxon>Chordata</taxon>
        <taxon>Craniata</taxon>
        <taxon>Vertebrata</taxon>
        <taxon>Euteleostomi</taxon>
        <taxon>Actinopterygii</taxon>
        <taxon>Neopterygii</taxon>
        <taxon>Teleostei</taxon>
        <taxon>Anguilliformes</taxon>
        <taxon>Anguillidae</taxon>
        <taxon>Anguilla</taxon>
    </lineage>
</organism>
<proteinExistence type="predicted"/>